<name>A0ABP0QNW8_9DINO</name>
<keyword evidence="2" id="KW-1185">Reference proteome</keyword>
<evidence type="ECO:0000313" key="1">
    <source>
        <dbReference type="EMBL" id="CAK9089525.1"/>
    </source>
</evidence>
<accession>A0ABP0QNW8</accession>
<sequence>MPSLVVDEANLGLPGPSGDTNAAAKSALAAIAKWTKETKEASVVLISSEFGYPFRLLASDLALSTISKVIVIGEVPEVNMLKMLKDDWGMDEDLAKIFYNYFGEDIYTTKQALESLIWRKRTSTPLRLCDVPGCLRV</sequence>
<organism evidence="1 2">
    <name type="scientific">Durusdinium trenchii</name>
    <dbReference type="NCBI Taxonomy" id="1381693"/>
    <lineage>
        <taxon>Eukaryota</taxon>
        <taxon>Sar</taxon>
        <taxon>Alveolata</taxon>
        <taxon>Dinophyceae</taxon>
        <taxon>Suessiales</taxon>
        <taxon>Symbiodiniaceae</taxon>
        <taxon>Durusdinium</taxon>
    </lineage>
</organism>
<evidence type="ECO:0000313" key="2">
    <source>
        <dbReference type="Proteomes" id="UP001642484"/>
    </source>
</evidence>
<protein>
    <submittedName>
        <fullName evidence="1">Uncharacterized protein</fullName>
    </submittedName>
</protein>
<proteinExistence type="predicted"/>
<comment type="caution">
    <text evidence="1">The sequence shown here is derived from an EMBL/GenBank/DDBJ whole genome shotgun (WGS) entry which is preliminary data.</text>
</comment>
<dbReference type="Proteomes" id="UP001642484">
    <property type="component" value="Unassembled WGS sequence"/>
</dbReference>
<reference evidence="1 2" key="1">
    <citation type="submission" date="2024-02" db="EMBL/GenBank/DDBJ databases">
        <authorList>
            <person name="Chen Y."/>
            <person name="Shah S."/>
            <person name="Dougan E. K."/>
            <person name="Thang M."/>
            <person name="Chan C."/>
        </authorList>
    </citation>
    <scope>NUCLEOTIDE SEQUENCE [LARGE SCALE GENOMIC DNA]</scope>
</reference>
<dbReference type="EMBL" id="CAXAMN010024729">
    <property type="protein sequence ID" value="CAK9089525.1"/>
    <property type="molecule type" value="Genomic_DNA"/>
</dbReference>
<gene>
    <name evidence="1" type="ORF">CCMP2556_LOCUS43082</name>
</gene>